<comment type="caution">
    <text evidence="1">The sequence shown here is derived from an EMBL/GenBank/DDBJ whole genome shotgun (WGS) entry which is preliminary data.</text>
</comment>
<protein>
    <submittedName>
        <fullName evidence="1">Uncharacterized protein</fullName>
    </submittedName>
</protein>
<dbReference type="Proteomes" id="UP000569732">
    <property type="component" value="Unassembled WGS sequence"/>
</dbReference>
<evidence type="ECO:0000313" key="2">
    <source>
        <dbReference type="Proteomes" id="UP000569732"/>
    </source>
</evidence>
<reference evidence="1 2" key="1">
    <citation type="submission" date="2020-07" db="EMBL/GenBank/DDBJ databases">
        <title>Endozoicomonas sp. nov., isolated from sediment.</title>
        <authorList>
            <person name="Gu T."/>
        </authorList>
    </citation>
    <scope>NUCLEOTIDE SEQUENCE [LARGE SCALE GENOMIC DNA]</scope>
    <source>
        <strain evidence="1 2">SM1973</strain>
    </source>
</reference>
<gene>
    <name evidence="1" type="ORF">H0A36_25280</name>
</gene>
<name>A0A853INC7_9GAMM</name>
<organism evidence="1 2">
    <name type="scientific">Spartinivicinus marinus</name>
    <dbReference type="NCBI Taxonomy" id="2994442"/>
    <lineage>
        <taxon>Bacteria</taxon>
        <taxon>Pseudomonadati</taxon>
        <taxon>Pseudomonadota</taxon>
        <taxon>Gammaproteobacteria</taxon>
        <taxon>Oceanospirillales</taxon>
        <taxon>Zooshikellaceae</taxon>
        <taxon>Spartinivicinus</taxon>
    </lineage>
</organism>
<evidence type="ECO:0000313" key="1">
    <source>
        <dbReference type="EMBL" id="NYZ69336.1"/>
    </source>
</evidence>
<sequence length="97" mass="10989">MKSLKNNSYTQHLLSLLLICVIAVGWVLNQKLVVIDVESNSIELLAIEDSESDDVDLSISQKTFLTPYVTNQKFLFSKTTYPFSQFRSHLEARAPPV</sequence>
<keyword evidence="2" id="KW-1185">Reference proteome</keyword>
<accession>A0A853INC7</accession>
<dbReference type="AlphaFoldDB" id="A0A853INC7"/>
<dbReference type="RefSeq" id="WP_180571331.1">
    <property type="nucleotide sequence ID" value="NZ_JACCKB010000075.1"/>
</dbReference>
<dbReference type="EMBL" id="JACCKB010000075">
    <property type="protein sequence ID" value="NYZ69336.1"/>
    <property type="molecule type" value="Genomic_DNA"/>
</dbReference>
<proteinExistence type="predicted"/>